<dbReference type="SUPFAM" id="SSF81343">
    <property type="entry name" value="Fumarate reductase respiratory complex transmembrane subunits"/>
    <property type="match status" value="1"/>
</dbReference>
<dbReference type="NCBIfam" id="TIGR02046">
    <property type="entry name" value="sdhC_b558_fam"/>
    <property type="match status" value="1"/>
</dbReference>
<sequence>MHSTIGLKIMMAVSGLFFVFFVLMHMYGNLKILVSHHAFDDYAHHLRVLGEPILPYEGGLWIFRILLLVALAAHAYSAFTLWSRANTARGTRYAVKKAAAASLSSKWMRWGGVALLTFIVFHLAQFTLMWINVGGTFDSPAERVVAAFQVPWLTLIYFIALAALAMHLNHGTFSALQTLGLTNTTKAYVTARLIGTAIAVIVVVGFAIPPLAILFGIIK</sequence>
<keyword evidence="1" id="KW-0812">Transmembrane</keyword>
<dbReference type="OrthoDB" id="9788081at2"/>
<dbReference type="Gene3D" id="1.20.1300.10">
    <property type="entry name" value="Fumarate reductase/succinate dehydrogenase, transmembrane subunit"/>
    <property type="match status" value="1"/>
</dbReference>
<reference evidence="2 3" key="1">
    <citation type="submission" date="2012-08" db="EMBL/GenBank/DDBJ databases">
        <title>Whole genome shotgun sequence of Kineosphaera limosa NBRC 100340.</title>
        <authorList>
            <person name="Yoshida I."/>
            <person name="Isaki S."/>
            <person name="Hosoyama A."/>
            <person name="Tsuchikane K."/>
            <person name="Katsumata H."/>
            <person name="Ando Y."/>
            <person name="Ohji S."/>
            <person name="Hamada M."/>
            <person name="Tamura T."/>
            <person name="Yamazoe A."/>
            <person name="Yamazaki S."/>
            <person name="Fujita N."/>
        </authorList>
    </citation>
    <scope>NUCLEOTIDE SEQUENCE [LARGE SCALE GENOMIC DNA]</scope>
    <source>
        <strain evidence="2 3">NBRC 100340</strain>
    </source>
</reference>
<dbReference type="Proteomes" id="UP000008366">
    <property type="component" value="Unassembled WGS sequence"/>
</dbReference>
<dbReference type="STRING" id="1184609.KILIM_018_00480"/>
<dbReference type="InterPro" id="IPR034804">
    <property type="entry name" value="SQR/QFR_C/D"/>
</dbReference>
<dbReference type="GO" id="GO:0016020">
    <property type="term" value="C:membrane"/>
    <property type="evidence" value="ECO:0007669"/>
    <property type="project" value="InterPro"/>
</dbReference>
<name>K6WND8_9MICO</name>
<dbReference type="eggNOG" id="ENOG502Z7U4">
    <property type="taxonomic scope" value="Bacteria"/>
</dbReference>
<gene>
    <name evidence="2" type="primary">sdhC</name>
    <name evidence="2" type="ORF">KILIM_018_00480</name>
</gene>
<feature type="transmembrane region" description="Helical" evidence="1">
    <location>
        <begin position="189"/>
        <end position="218"/>
    </location>
</feature>
<organism evidence="2 3">
    <name type="scientific">Kineosphaera limosa NBRC 100340</name>
    <dbReference type="NCBI Taxonomy" id="1184609"/>
    <lineage>
        <taxon>Bacteria</taxon>
        <taxon>Bacillati</taxon>
        <taxon>Actinomycetota</taxon>
        <taxon>Actinomycetes</taxon>
        <taxon>Micrococcales</taxon>
        <taxon>Dermatophilaceae</taxon>
        <taxon>Kineosphaera</taxon>
    </lineage>
</organism>
<feature type="transmembrane region" description="Helical" evidence="1">
    <location>
        <begin position="61"/>
        <end position="82"/>
    </location>
</feature>
<dbReference type="InterPro" id="IPR011138">
    <property type="entry name" value="Cytochrome_b-558"/>
</dbReference>
<feature type="transmembrane region" description="Helical" evidence="1">
    <location>
        <begin position="7"/>
        <end position="27"/>
    </location>
</feature>
<feature type="transmembrane region" description="Helical" evidence="1">
    <location>
        <begin position="113"/>
        <end position="133"/>
    </location>
</feature>
<evidence type="ECO:0000256" key="1">
    <source>
        <dbReference type="SAM" id="Phobius"/>
    </source>
</evidence>
<accession>K6WND8</accession>
<comment type="caution">
    <text evidence="2">The sequence shown here is derived from an EMBL/GenBank/DDBJ whole genome shotgun (WGS) entry which is preliminary data.</text>
</comment>
<dbReference type="CDD" id="cd03498">
    <property type="entry name" value="SQR_TypeB_2_TM"/>
    <property type="match status" value="1"/>
</dbReference>
<protein>
    <submittedName>
        <fullName evidence="2">Succinate dehydrogenase cytochrome b subunit</fullName>
    </submittedName>
</protein>
<dbReference type="AlphaFoldDB" id="K6WND8"/>
<dbReference type="RefSeq" id="WP_006591833.1">
    <property type="nucleotide sequence ID" value="NZ_BAHD01000018.1"/>
</dbReference>
<dbReference type="EMBL" id="BAHD01000018">
    <property type="protein sequence ID" value="GAB95301.1"/>
    <property type="molecule type" value="Genomic_DNA"/>
</dbReference>
<keyword evidence="3" id="KW-1185">Reference proteome</keyword>
<evidence type="ECO:0000313" key="2">
    <source>
        <dbReference type="EMBL" id="GAB95301.1"/>
    </source>
</evidence>
<keyword evidence="1" id="KW-1133">Transmembrane helix</keyword>
<proteinExistence type="predicted"/>
<feature type="transmembrane region" description="Helical" evidence="1">
    <location>
        <begin position="145"/>
        <end position="168"/>
    </location>
</feature>
<evidence type="ECO:0000313" key="3">
    <source>
        <dbReference type="Proteomes" id="UP000008366"/>
    </source>
</evidence>
<keyword evidence="1" id="KW-0472">Membrane</keyword>